<dbReference type="Proteomes" id="UP000232491">
    <property type="component" value="Chromosome"/>
</dbReference>
<name>A0A2K9B6X9_BIFBR</name>
<evidence type="ECO:0000313" key="2">
    <source>
        <dbReference type="Proteomes" id="UP000232491"/>
    </source>
</evidence>
<protein>
    <submittedName>
        <fullName evidence="1">Uncharacterized protein</fullName>
    </submittedName>
</protein>
<accession>A0A2K9B6X9</accession>
<dbReference type="EMBL" id="CP021558">
    <property type="protein sequence ID" value="AUE03244.1"/>
    <property type="molecule type" value="Genomic_DNA"/>
</dbReference>
<reference evidence="1 2" key="1">
    <citation type="submission" date="2017-05" db="EMBL/GenBank/DDBJ databases">
        <title>Comparative genomics and methylome analysis of the gut commensal Bifidobacterium breve.</title>
        <authorList>
            <person name="Bottacini F."/>
            <person name="Morrissey R."/>
            <person name="Roberts R.J."/>
            <person name="James K."/>
            <person name="van Breen J."/>
            <person name="Egan M."/>
            <person name="Lambert J."/>
            <person name="van Limpt K."/>
            <person name="Stanton C."/>
            <person name="Knol J."/>
            <person name="O' Connell Motherway M."/>
            <person name="van Sinderen D."/>
        </authorList>
    </citation>
    <scope>NUCLEOTIDE SEQUENCE [LARGE SCALE GENOMIC DNA]</scope>
    <source>
        <strain evidence="1 2">215W447a</strain>
    </source>
</reference>
<dbReference type="AlphaFoldDB" id="A0A2K9B6X9"/>
<evidence type="ECO:0000313" key="1">
    <source>
        <dbReference type="EMBL" id="AUE03244.1"/>
    </source>
</evidence>
<gene>
    <name evidence="1" type="ORF">BB215W447A_1228</name>
</gene>
<sequence>MDTILDNSPYRCGDPTLARTNLEQLAHACWGEETRPDPALVACLPCTPIPVITPAGAANDRQRGGILFATPFPYLPAEIWMRRPGEHAGGYQMRLLLALDALDLYATDDDGIWYADNPALPDSADAIRSIAAAFDGLARNDAFDTIRDDYARRAARAWPDGYPIDGEIANSRQLAALCMRGSAVLAGQRALALAAEPDADARRHSIEILKAAKTEYGPLFADDMTPDGIRTWVGSNRTIAFDMLDQLADAGLEAKATADAAREVFAQ</sequence>
<dbReference type="RefSeq" id="WP_106641521.1">
    <property type="nucleotide sequence ID" value="NZ_CP021558.1"/>
</dbReference>
<proteinExistence type="predicted"/>
<organism evidence="1 2">
    <name type="scientific">Bifidobacterium breve</name>
    <dbReference type="NCBI Taxonomy" id="1685"/>
    <lineage>
        <taxon>Bacteria</taxon>
        <taxon>Bacillati</taxon>
        <taxon>Actinomycetota</taxon>
        <taxon>Actinomycetes</taxon>
        <taxon>Bifidobacteriales</taxon>
        <taxon>Bifidobacteriaceae</taxon>
        <taxon>Bifidobacterium</taxon>
    </lineage>
</organism>